<dbReference type="RefSeq" id="WP_259630017.1">
    <property type="nucleotide sequence ID" value="NZ_JANYMP010000049.1"/>
</dbReference>
<protein>
    <submittedName>
        <fullName evidence="1">Uncharacterized protein</fullName>
    </submittedName>
</protein>
<gene>
    <name evidence="1" type="ORF">NZH93_47740</name>
</gene>
<name>A0A9X2VX79_9PSEU</name>
<evidence type="ECO:0000313" key="2">
    <source>
        <dbReference type="Proteomes" id="UP001141259"/>
    </source>
</evidence>
<accession>A0A9X2VX79</accession>
<dbReference type="AlphaFoldDB" id="A0A9X2VX79"/>
<proteinExistence type="predicted"/>
<reference evidence="1" key="1">
    <citation type="submission" date="2022-08" db="EMBL/GenBank/DDBJ databases">
        <authorList>
            <person name="Tistechok S."/>
            <person name="Samborskyy M."/>
            <person name="Roman I."/>
        </authorList>
    </citation>
    <scope>NUCLEOTIDE SEQUENCE</scope>
    <source>
        <strain evidence="1">DSM 103496</strain>
    </source>
</reference>
<dbReference type="EMBL" id="JANYMP010000049">
    <property type="protein sequence ID" value="MCS7484570.1"/>
    <property type="molecule type" value="Genomic_DNA"/>
</dbReference>
<comment type="caution">
    <text evidence="1">The sequence shown here is derived from an EMBL/GenBank/DDBJ whole genome shotgun (WGS) entry which is preliminary data.</text>
</comment>
<keyword evidence="2" id="KW-1185">Reference proteome</keyword>
<evidence type="ECO:0000313" key="1">
    <source>
        <dbReference type="EMBL" id="MCS7484570.1"/>
    </source>
</evidence>
<organism evidence="1 2">
    <name type="scientific">Umezawaea endophytica</name>
    <dbReference type="NCBI Taxonomy" id="1654476"/>
    <lineage>
        <taxon>Bacteria</taxon>
        <taxon>Bacillati</taxon>
        <taxon>Actinomycetota</taxon>
        <taxon>Actinomycetes</taxon>
        <taxon>Pseudonocardiales</taxon>
        <taxon>Pseudonocardiaceae</taxon>
        <taxon>Umezawaea</taxon>
    </lineage>
</organism>
<dbReference type="Proteomes" id="UP001141259">
    <property type="component" value="Unassembled WGS sequence"/>
</dbReference>
<sequence length="62" mass="6676">MTVSRKPVDAIEIDAAGGSTLDAVLSLRCDVGCFIDKEIDLLLARALPYGVDEHVALIDRFS</sequence>